<dbReference type="InterPro" id="IPR029065">
    <property type="entry name" value="Enolase_C-like"/>
</dbReference>
<evidence type="ECO:0000256" key="5">
    <source>
        <dbReference type="ARBA" id="ARBA00022797"/>
    </source>
</evidence>
<name>A0A1I1HEW5_9ACTN</name>
<feature type="domain" description="Mandelate racemase/muconate lactonizing enzyme C-terminal" evidence="8">
    <location>
        <begin position="148"/>
        <end position="245"/>
    </location>
</feature>
<dbReference type="SFLD" id="SFLDF00009">
    <property type="entry name" value="o-succinylbenzoate_synthase"/>
    <property type="match status" value="1"/>
</dbReference>
<keyword evidence="4" id="KW-0479">Metal-binding</keyword>
<dbReference type="Gene3D" id="3.20.20.120">
    <property type="entry name" value="Enolase-like C-terminal domain"/>
    <property type="match status" value="1"/>
</dbReference>
<sequence length="376" mass="38927">MSGPRVTAIDTTVVDLPIRRTHRFSGHGIDHQSYLVVRLRTDAGHTGVGEGVSPGGPWWSGESVEGEQQMIEHYLAPALIGRSCLDLHGAAAAMDKVAYGNDFAKAALETALLDAAGQALGVPAYVLLGGAAARERIPVRWALSAVGVAEVAQEAAERIAEGHRALKLKMGALPLEEDLRRVARLIDKIGDGVDYLVDPNGAWDFRTAAAAVHELEAAGVGTVEQPLARSDLAGMAALGRRATALRLMADESVCRPGDAIAAVAARACDAVSVKPGKAGGPLRAVRVAAVAAAAGLSCYGGTALETSIGTAAAAHVYACLPELPLGCELVGPLLLAGDLTTEPVRYRDGDLLVPAGPGLGVQVDWDQVARYARRPS</sequence>
<dbReference type="STRING" id="910347.SAMN05421773_102276"/>
<evidence type="ECO:0000313" key="9">
    <source>
        <dbReference type="EMBL" id="SFC19660.1"/>
    </source>
</evidence>
<evidence type="ECO:0000256" key="7">
    <source>
        <dbReference type="ARBA" id="ARBA00023235"/>
    </source>
</evidence>
<dbReference type="RefSeq" id="WP_175541285.1">
    <property type="nucleotide sequence ID" value="NZ_FOLM01000002.1"/>
</dbReference>
<dbReference type="SMART" id="SM00922">
    <property type="entry name" value="MR_MLE"/>
    <property type="match status" value="1"/>
</dbReference>
<dbReference type="SUPFAM" id="SSF51604">
    <property type="entry name" value="Enolase C-terminal domain-like"/>
    <property type="match status" value="1"/>
</dbReference>
<evidence type="ECO:0000259" key="8">
    <source>
        <dbReference type="SMART" id="SM00922"/>
    </source>
</evidence>
<gene>
    <name evidence="9" type="ORF">SAMN05421773_102276</name>
</gene>
<keyword evidence="7 9" id="KW-0413">Isomerase</keyword>
<dbReference type="Gene3D" id="3.30.390.10">
    <property type="entry name" value="Enolase-like, N-terminal domain"/>
    <property type="match status" value="1"/>
</dbReference>
<dbReference type="SFLD" id="SFLDG01258">
    <property type="entry name" value="(chloro)muconate_cycloisomeras"/>
    <property type="match status" value="1"/>
</dbReference>
<dbReference type="GO" id="GO:0030145">
    <property type="term" value="F:manganese ion binding"/>
    <property type="evidence" value="ECO:0007669"/>
    <property type="project" value="InterPro"/>
</dbReference>
<keyword evidence="10" id="KW-1185">Reference proteome</keyword>
<dbReference type="PANTHER" id="PTHR48073">
    <property type="entry name" value="O-SUCCINYLBENZOATE SYNTHASE-RELATED"/>
    <property type="match status" value="1"/>
</dbReference>
<dbReference type="Proteomes" id="UP000199207">
    <property type="component" value="Unassembled WGS sequence"/>
</dbReference>
<comment type="cofactor">
    <cofactor evidence="1">
        <name>Mn(2+)</name>
        <dbReference type="ChEBI" id="CHEBI:29035"/>
    </cofactor>
</comment>
<evidence type="ECO:0000256" key="4">
    <source>
        <dbReference type="ARBA" id="ARBA00022723"/>
    </source>
</evidence>
<dbReference type="InterPro" id="IPR013370">
    <property type="entry name" value="Chloromuconate_cycloisomerase"/>
</dbReference>
<organism evidence="9 10">
    <name type="scientific">Streptomyces aidingensis</name>
    <dbReference type="NCBI Taxonomy" id="910347"/>
    <lineage>
        <taxon>Bacteria</taxon>
        <taxon>Bacillati</taxon>
        <taxon>Actinomycetota</taxon>
        <taxon>Actinomycetes</taxon>
        <taxon>Kitasatosporales</taxon>
        <taxon>Streptomycetaceae</taxon>
        <taxon>Streptomyces</taxon>
    </lineage>
</organism>
<protein>
    <submittedName>
        <fullName evidence="9">Muconate cycloisomerase/chloromuconate cycloisomerase</fullName>
    </submittedName>
</protein>
<dbReference type="SFLD" id="SFLDG00180">
    <property type="entry name" value="muconate_cycloisomerase"/>
    <property type="match status" value="1"/>
</dbReference>
<comment type="similarity">
    <text evidence="3">Belongs to the mandelate racemase/muconate lactonizing enzyme family.</text>
</comment>
<evidence type="ECO:0000313" key="10">
    <source>
        <dbReference type="Proteomes" id="UP000199207"/>
    </source>
</evidence>
<reference evidence="9 10" key="1">
    <citation type="submission" date="2016-10" db="EMBL/GenBank/DDBJ databases">
        <authorList>
            <person name="de Groot N.N."/>
        </authorList>
    </citation>
    <scope>NUCLEOTIDE SEQUENCE [LARGE SCALE GENOMIC DNA]</scope>
    <source>
        <strain evidence="9 10">CGMCC 4.5739</strain>
    </source>
</reference>
<comment type="pathway">
    <text evidence="2">Aromatic compound metabolism.</text>
</comment>
<dbReference type="InterPro" id="IPR013342">
    <property type="entry name" value="Mandelate_racemase_C"/>
</dbReference>
<dbReference type="EMBL" id="FOLM01000002">
    <property type="protein sequence ID" value="SFC19660.1"/>
    <property type="molecule type" value="Genomic_DNA"/>
</dbReference>
<evidence type="ECO:0000256" key="6">
    <source>
        <dbReference type="ARBA" id="ARBA00023211"/>
    </source>
</evidence>
<dbReference type="Pfam" id="PF02746">
    <property type="entry name" value="MR_MLE_N"/>
    <property type="match status" value="1"/>
</dbReference>
<proteinExistence type="inferred from homology"/>
<keyword evidence="5" id="KW-0058">Aromatic hydrocarbons catabolism</keyword>
<dbReference type="GO" id="GO:0018849">
    <property type="term" value="F:muconate cycloisomerase activity"/>
    <property type="evidence" value="ECO:0007669"/>
    <property type="project" value="InterPro"/>
</dbReference>
<accession>A0A1I1HEW5</accession>
<dbReference type="SUPFAM" id="SSF54826">
    <property type="entry name" value="Enolase N-terminal domain-like"/>
    <property type="match status" value="1"/>
</dbReference>
<dbReference type="Pfam" id="PF13378">
    <property type="entry name" value="MR_MLE_C"/>
    <property type="match status" value="1"/>
</dbReference>
<dbReference type="PANTHER" id="PTHR48073:SF2">
    <property type="entry name" value="O-SUCCINYLBENZOATE SYNTHASE"/>
    <property type="match status" value="1"/>
</dbReference>
<dbReference type="InterPro" id="IPR036849">
    <property type="entry name" value="Enolase-like_C_sf"/>
</dbReference>
<evidence type="ECO:0000256" key="2">
    <source>
        <dbReference type="ARBA" id="ARBA00005211"/>
    </source>
</evidence>
<evidence type="ECO:0000256" key="3">
    <source>
        <dbReference type="ARBA" id="ARBA00008031"/>
    </source>
</evidence>
<keyword evidence="6" id="KW-0464">Manganese</keyword>
<evidence type="ECO:0000256" key="1">
    <source>
        <dbReference type="ARBA" id="ARBA00001936"/>
    </source>
</evidence>
<dbReference type="GO" id="GO:0018850">
    <property type="term" value="F:chloromuconate cycloisomerase activity"/>
    <property type="evidence" value="ECO:0007669"/>
    <property type="project" value="InterPro"/>
</dbReference>
<dbReference type="NCBIfam" id="TIGR02534">
    <property type="entry name" value="mucon_cyclo"/>
    <property type="match status" value="1"/>
</dbReference>
<dbReference type="AlphaFoldDB" id="A0A1I1HEW5"/>
<dbReference type="InterPro" id="IPR029017">
    <property type="entry name" value="Enolase-like_N"/>
</dbReference>
<dbReference type="SFLD" id="SFLDS00001">
    <property type="entry name" value="Enolase"/>
    <property type="match status" value="1"/>
</dbReference>
<dbReference type="GO" id="GO:0016854">
    <property type="term" value="F:racemase and epimerase activity"/>
    <property type="evidence" value="ECO:0007669"/>
    <property type="project" value="UniProtKB-ARBA"/>
</dbReference>
<dbReference type="InterPro" id="IPR013341">
    <property type="entry name" value="Mandelate_racemase_N_dom"/>
</dbReference>